<reference evidence="1 2" key="1">
    <citation type="submission" date="2023-04" db="EMBL/GenBank/DDBJ databases">
        <title>Colletotrichum tabacum stain YC1 causing leaf anthracnose on Nicotiana tabacum(L.) cv.</title>
        <authorList>
            <person name="Ji Z."/>
            <person name="Wang M."/>
            <person name="Zhang J."/>
            <person name="Wang N."/>
            <person name="Zhou Z."/>
        </authorList>
    </citation>
    <scope>NUCLEOTIDE SEQUENCE [LARGE SCALE GENOMIC DNA]</scope>
    <source>
        <strain evidence="1 2">YC1</strain>
    </source>
</reference>
<comment type="caution">
    <text evidence="1">The sequence shown here is derived from an EMBL/GenBank/DDBJ whole genome shotgun (WGS) entry which is preliminary data.</text>
</comment>
<dbReference type="AlphaFoldDB" id="A0AAV9SYN1"/>
<accession>A0AAV9SYN1</accession>
<organism evidence="1 2">
    <name type="scientific">Colletotrichum tabaci</name>
    <dbReference type="NCBI Taxonomy" id="1209068"/>
    <lineage>
        <taxon>Eukaryota</taxon>
        <taxon>Fungi</taxon>
        <taxon>Dikarya</taxon>
        <taxon>Ascomycota</taxon>
        <taxon>Pezizomycotina</taxon>
        <taxon>Sordariomycetes</taxon>
        <taxon>Hypocreomycetidae</taxon>
        <taxon>Glomerellales</taxon>
        <taxon>Glomerellaceae</taxon>
        <taxon>Colletotrichum</taxon>
        <taxon>Colletotrichum destructivum species complex</taxon>
    </lineage>
</organism>
<name>A0AAV9SYN1_9PEZI</name>
<dbReference type="EMBL" id="JASAOK010000047">
    <property type="protein sequence ID" value="KAK6210027.1"/>
    <property type="molecule type" value="Genomic_DNA"/>
</dbReference>
<protein>
    <submittedName>
        <fullName evidence="1">Uncharacterized protein</fullName>
    </submittedName>
</protein>
<proteinExistence type="predicted"/>
<keyword evidence="2" id="KW-1185">Reference proteome</keyword>
<evidence type="ECO:0000313" key="2">
    <source>
        <dbReference type="Proteomes" id="UP001327957"/>
    </source>
</evidence>
<gene>
    <name evidence="1" type="ORF">QIS74_11611</name>
</gene>
<sequence>MTALLTSARHDLWQRQVDDDIRKGTLTEPNLFLKITSFLAYLEGYTRKGATLFTTLRNYMHAWQKIYAFVATMLPDAPANIEL</sequence>
<dbReference type="Proteomes" id="UP001327957">
    <property type="component" value="Unassembled WGS sequence"/>
</dbReference>
<evidence type="ECO:0000313" key="1">
    <source>
        <dbReference type="EMBL" id="KAK6210027.1"/>
    </source>
</evidence>